<dbReference type="GO" id="GO:0007268">
    <property type="term" value="P:chemical synaptic transmission"/>
    <property type="evidence" value="ECO:0007669"/>
    <property type="project" value="TreeGrafter"/>
</dbReference>
<evidence type="ECO:0000313" key="7">
    <source>
        <dbReference type="EMBL" id="KAJ8791139.1"/>
    </source>
</evidence>
<feature type="region of interest" description="Disordered" evidence="5">
    <location>
        <begin position="1"/>
        <end position="22"/>
    </location>
</feature>
<dbReference type="InterPro" id="IPR004842">
    <property type="entry name" value="SLC12A_fam"/>
</dbReference>
<dbReference type="AlphaFoldDB" id="A0AB34HHN6"/>
<protein>
    <submittedName>
        <fullName evidence="7">Uncharacterized protein</fullName>
    </submittedName>
</protein>
<keyword evidence="3 6" id="KW-1133">Transmembrane helix</keyword>
<evidence type="ECO:0000256" key="6">
    <source>
        <dbReference type="SAM" id="Phobius"/>
    </source>
</evidence>
<accession>A0AB34HHN6</accession>
<feature type="transmembrane region" description="Helical" evidence="6">
    <location>
        <begin position="406"/>
        <end position="425"/>
    </location>
</feature>
<feature type="transmembrane region" description="Helical" evidence="6">
    <location>
        <begin position="431"/>
        <end position="455"/>
    </location>
</feature>
<feature type="compositionally biased region" description="Pro residues" evidence="5">
    <location>
        <begin position="188"/>
        <end position="207"/>
    </location>
</feature>
<gene>
    <name evidence="7" type="ORF">J1605_020809</name>
</gene>
<keyword evidence="8" id="KW-1185">Reference proteome</keyword>
<organism evidence="7 8">
    <name type="scientific">Eschrichtius robustus</name>
    <name type="common">California gray whale</name>
    <name type="synonym">Eschrichtius gibbosus</name>
    <dbReference type="NCBI Taxonomy" id="9764"/>
    <lineage>
        <taxon>Eukaryota</taxon>
        <taxon>Metazoa</taxon>
        <taxon>Chordata</taxon>
        <taxon>Craniata</taxon>
        <taxon>Vertebrata</taxon>
        <taxon>Euteleostomi</taxon>
        <taxon>Mammalia</taxon>
        <taxon>Eutheria</taxon>
        <taxon>Laurasiatheria</taxon>
        <taxon>Artiodactyla</taxon>
        <taxon>Whippomorpha</taxon>
        <taxon>Cetacea</taxon>
        <taxon>Mysticeti</taxon>
        <taxon>Eschrichtiidae</taxon>
        <taxon>Eschrichtius</taxon>
    </lineage>
</organism>
<dbReference type="GO" id="GO:0005886">
    <property type="term" value="C:plasma membrane"/>
    <property type="evidence" value="ECO:0007669"/>
    <property type="project" value="TreeGrafter"/>
</dbReference>
<dbReference type="GO" id="GO:0055075">
    <property type="term" value="P:potassium ion homeostasis"/>
    <property type="evidence" value="ECO:0007669"/>
    <property type="project" value="TreeGrafter"/>
</dbReference>
<evidence type="ECO:0000256" key="4">
    <source>
        <dbReference type="ARBA" id="ARBA00023136"/>
    </source>
</evidence>
<evidence type="ECO:0000313" key="8">
    <source>
        <dbReference type="Proteomes" id="UP001159641"/>
    </source>
</evidence>
<feature type="compositionally biased region" description="Pro residues" evidence="5">
    <location>
        <begin position="216"/>
        <end position="230"/>
    </location>
</feature>
<dbReference type="GO" id="GO:1990573">
    <property type="term" value="P:potassium ion import across plasma membrane"/>
    <property type="evidence" value="ECO:0007669"/>
    <property type="project" value="TreeGrafter"/>
</dbReference>
<dbReference type="PANTHER" id="PTHR11827">
    <property type="entry name" value="SOLUTE CARRIER FAMILY 12, CATION COTRANSPORTERS"/>
    <property type="match status" value="1"/>
</dbReference>
<reference evidence="7 8" key="1">
    <citation type="submission" date="2022-11" db="EMBL/GenBank/DDBJ databases">
        <title>Whole genome sequence of Eschrichtius robustus ER-17-0199.</title>
        <authorList>
            <person name="Bruniche-Olsen A."/>
            <person name="Black A.N."/>
            <person name="Fields C.J."/>
            <person name="Walden K."/>
            <person name="Dewoody J.A."/>
        </authorList>
    </citation>
    <scope>NUCLEOTIDE SEQUENCE [LARGE SCALE GENOMIC DNA]</scope>
    <source>
        <strain evidence="7">ER-17-0199</strain>
        <tissue evidence="7">Blubber</tissue>
    </source>
</reference>
<evidence type="ECO:0000256" key="1">
    <source>
        <dbReference type="ARBA" id="ARBA00004141"/>
    </source>
</evidence>
<dbReference type="GO" id="GO:0045202">
    <property type="term" value="C:synapse"/>
    <property type="evidence" value="ECO:0007669"/>
    <property type="project" value="GOC"/>
</dbReference>
<keyword evidence="4 6" id="KW-0472">Membrane</keyword>
<feature type="region of interest" description="Disordered" evidence="5">
    <location>
        <begin position="155"/>
        <end position="237"/>
    </location>
</feature>
<proteinExistence type="predicted"/>
<evidence type="ECO:0000256" key="2">
    <source>
        <dbReference type="ARBA" id="ARBA00022692"/>
    </source>
</evidence>
<sequence length="580" mass="60557">MTEPFPTGDGNPGESSPFIGSVEVGGETAFERKSMALFEAGDPHPLSPSERRRWRPWEQTPASRCPEVRAEASGSPAEGLGLGRPGSPGALSPDRWPAGHVEREPCWGVGLVGLGRLGVGGGSLTPPLGPKQEEMDSNPMVSSLLNKLANYTNLSQGAAEHEEAEDSRRRQAKVPCARASPPSRIPRTQPPQIPRTLPPGSPGPSPTRIPRALPHQDPPGPPPPGSPGPSPTRILQTLPPAPRFVSQSRDLSHCHLPGSLISEARCPQIPTVSPDADVTLAGGQGGLAPGLVPELSSGQVCSAVVCLGLRKAFLSGTLLQLPHSGATLSQAASGRPCCGAFRKGVTHRWHVLSELSLGPLPSLATSSSVWDPRCGLSSRRGQGGSGGGAAGPGTCSALFQSPRMGTFIGVYLPCLQNILGVILFLRLTWIVGAAGVLESFLIVSVCCTCVSTWLLTGRGESRGPTSAEARSQRPLAATTHGHPVLHLGQVPCPLATRSALHPAHQALLHMASAPTSPSALAAQEPFLATACRAWFSPSVALSTCPPASLLTFLHCCYEEGDSAALTPLKCHLPERIKRCR</sequence>
<dbReference type="GO" id="GO:0006884">
    <property type="term" value="P:cell volume homeostasis"/>
    <property type="evidence" value="ECO:0007669"/>
    <property type="project" value="TreeGrafter"/>
</dbReference>
<evidence type="ECO:0000256" key="5">
    <source>
        <dbReference type="SAM" id="MobiDB-lite"/>
    </source>
</evidence>
<keyword evidence="2 6" id="KW-0812">Transmembrane</keyword>
<comment type="subcellular location">
    <subcellularLocation>
        <location evidence="1">Membrane</location>
        <topology evidence="1">Multi-pass membrane protein</topology>
    </subcellularLocation>
</comment>
<feature type="region of interest" description="Disordered" evidence="5">
    <location>
        <begin position="38"/>
        <end position="95"/>
    </location>
</feature>
<name>A0AB34HHN6_ESCRO</name>
<evidence type="ECO:0000256" key="3">
    <source>
        <dbReference type="ARBA" id="ARBA00022989"/>
    </source>
</evidence>
<dbReference type="GO" id="GO:0055064">
    <property type="term" value="P:chloride ion homeostasis"/>
    <property type="evidence" value="ECO:0007669"/>
    <property type="project" value="TreeGrafter"/>
</dbReference>
<dbReference type="GO" id="GO:0015379">
    <property type="term" value="F:potassium:chloride symporter activity"/>
    <property type="evidence" value="ECO:0007669"/>
    <property type="project" value="TreeGrafter"/>
</dbReference>
<dbReference type="PANTHER" id="PTHR11827:SF47">
    <property type="entry name" value="SOLUTE CARRIER FAMILY 12 MEMBER 7"/>
    <property type="match status" value="1"/>
</dbReference>
<dbReference type="EMBL" id="JAIQCJ010001309">
    <property type="protein sequence ID" value="KAJ8791139.1"/>
    <property type="molecule type" value="Genomic_DNA"/>
</dbReference>
<comment type="caution">
    <text evidence="7">The sequence shown here is derived from an EMBL/GenBank/DDBJ whole genome shotgun (WGS) entry which is preliminary data.</text>
</comment>
<dbReference type="Proteomes" id="UP001159641">
    <property type="component" value="Unassembled WGS sequence"/>
</dbReference>